<dbReference type="OrthoDB" id="6339452at2759"/>
<dbReference type="InParanoid" id="A0A6L2Q778"/>
<evidence type="ECO:0000313" key="5">
    <source>
        <dbReference type="Proteomes" id="UP000502823"/>
    </source>
</evidence>
<dbReference type="InterPro" id="IPR001254">
    <property type="entry name" value="Trypsin_dom"/>
</dbReference>
<dbReference type="AlphaFoldDB" id="A0A6L2Q778"/>
<keyword evidence="5" id="KW-1185">Reference proteome</keyword>
<dbReference type="InterPro" id="IPR051487">
    <property type="entry name" value="Ser/Thr_Proteases_Immune/Dev"/>
</dbReference>
<keyword evidence="1" id="KW-1015">Disulfide bond</keyword>
<evidence type="ECO:0000313" key="4">
    <source>
        <dbReference type="EMBL" id="GFG39800.1"/>
    </source>
</evidence>
<feature type="non-terminal residue" evidence="4">
    <location>
        <position position="1"/>
    </location>
</feature>
<evidence type="ECO:0000256" key="1">
    <source>
        <dbReference type="ARBA" id="ARBA00023157"/>
    </source>
</evidence>
<comment type="caution">
    <text evidence="4">The sequence shown here is derived from an EMBL/GenBank/DDBJ whole genome shotgun (WGS) entry which is preliminary data.</text>
</comment>
<dbReference type="Proteomes" id="UP000502823">
    <property type="component" value="Unassembled WGS sequence"/>
</dbReference>
<feature type="domain" description="Peptidase S1" evidence="3">
    <location>
        <begin position="1"/>
        <end position="48"/>
    </location>
</feature>
<evidence type="ECO:0000259" key="3">
    <source>
        <dbReference type="Pfam" id="PF00089"/>
    </source>
</evidence>
<proteinExistence type="inferred from homology"/>
<dbReference type="InterPro" id="IPR043504">
    <property type="entry name" value="Peptidase_S1_PA_chymotrypsin"/>
</dbReference>
<gene>
    <name evidence="4" type="ORF">Cfor_10575</name>
</gene>
<name>A0A6L2Q778_COPFO</name>
<dbReference type="GO" id="GO:0004252">
    <property type="term" value="F:serine-type endopeptidase activity"/>
    <property type="evidence" value="ECO:0007669"/>
    <property type="project" value="InterPro"/>
</dbReference>
<dbReference type="Gene3D" id="2.40.10.10">
    <property type="entry name" value="Trypsin-like serine proteases"/>
    <property type="match status" value="1"/>
</dbReference>
<reference evidence="5" key="1">
    <citation type="submission" date="2020-01" db="EMBL/GenBank/DDBJ databases">
        <title>Draft genome sequence of the Termite Coptotermes fromosanus.</title>
        <authorList>
            <person name="Itakura S."/>
            <person name="Yosikawa Y."/>
            <person name="Umezawa K."/>
        </authorList>
    </citation>
    <scope>NUCLEOTIDE SEQUENCE [LARGE SCALE GENOMIC DNA]</scope>
</reference>
<organism evidence="4 5">
    <name type="scientific">Coptotermes formosanus</name>
    <name type="common">Formosan subterranean termite</name>
    <dbReference type="NCBI Taxonomy" id="36987"/>
    <lineage>
        <taxon>Eukaryota</taxon>
        <taxon>Metazoa</taxon>
        <taxon>Ecdysozoa</taxon>
        <taxon>Arthropoda</taxon>
        <taxon>Hexapoda</taxon>
        <taxon>Insecta</taxon>
        <taxon>Pterygota</taxon>
        <taxon>Neoptera</taxon>
        <taxon>Polyneoptera</taxon>
        <taxon>Dictyoptera</taxon>
        <taxon>Blattodea</taxon>
        <taxon>Blattoidea</taxon>
        <taxon>Termitoidae</taxon>
        <taxon>Rhinotermitidae</taxon>
        <taxon>Coptotermes</taxon>
    </lineage>
</organism>
<dbReference type="GO" id="GO:0006508">
    <property type="term" value="P:proteolysis"/>
    <property type="evidence" value="ECO:0007669"/>
    <property type="project" value="InterPro"/>
</dbReference>
<dbReference type="InterPro" id="IPR009003">
    <property type="entry name" value="Peptidase_S1_PA"/>
</dbReference>
<comment type="similarity">
    <text evidence="2">Belongs to the peptidase S1 family. CLIP subfamily.</text>
</comment>
<dbReference type="PANTHER" id="PTHR24256">
    <property type="entry name" value="TRYPTASE-RELATED"/>
    <property type="match status" value="1"/>
</dbReference>
<protein>
    <recommendedName>
        <fullName evidence="3">Peptidase S1 domain-containing protein</fullName>
    </recommendedName>
</protein>
<accession>A0A6L2Q778</accession>
<dbReference type="EMBL" id="BLKM01001242">
    <property type="protein sequence ID" value="GFG39800.1"/>
    <property type="molecule type" value="Genomic_DNA"/>
</dbReference>
<dbReference type="SUPFAM" id="SSF50494">
    <property type="entry name" value="Trypsin-like serine proteases"/>
    <property type="match status" value="1"/>
</dbReference>
<dbReference type="Pfam" id="PF00089">
    <property type="entry name" value="Trypsin"/>
    <property type="match status" value="1"/>
</dbReference>
<evidence type="ECO:0000256" key="2">
    <source>
        <dbReference type="ARBA" id="ARBA00024195"/>
    </source>
</evidence>
<sequence>GDSGGPLKMTTTETKAYSIVGVTSFRQSVCMDSTPGIYTRVNKYVDWIDSIIRNKQLVICSHSTTLSVRKYLN</sequence>